<dbReference type="SUPFAM" id="SSF54928">
    <property type="entry name" value="RNA-binding domain, RBD"/>
    <property type="match status" value="1"/>
</dbReference>
<dbReference type="PROSITE" id="PS50102">
    <property type="entry name" value="RRM"/>
    <property type="match status" value="1"/>
</dbReference>
<sequence length="227" mass="25725">MSTKTRCLEFFDRNRRSKLSLYQEASSDMSAISPGYSQPVPLQPYHDGEEMDERRLWVGNLDPRITEFTLLKLLQKYGRLNKLDFLYHKTGPDQGKPRGYCFVTYQTIDEAKFATKSLNGKFALSKKLVVRVANTDKKDDPVNEKLGVKINKQSDDGISKETKIRAIEAKLKVMEQNPDLPLDFSVPSSSSGTQQNSHKQGSKLLQNSQTKSHCGKTNSPYGRGYPR</sequence>
<dbReference type="STRING" id="7574.A0A1S3K7V5"/>
<dbReference type="PANTHER" id="PTHR48030">
    <property type="entry name" value="SPLICING FACTOR 3B SUBUNIT 4"/>
    <property type="match status" value="1"/>
</dbReference>
<name>A0A1S3K7V5_LINAN</name>
<dbReference type="KEGG" id="lak:106179555"/>
<dbReference type="CDD" id="cd12355">
    <property type="entry name" value="RRM_RBM18"/>
    <property type="match status" value="1"/>
</dbReference>
<evidence type="ECO:0000256" key="3">
    <source>
        <dbReference type="PROSITE-ProRule" id="PRU00176"/>
    </source>
</evidence>
<dbReference type="FunCoup" id="A0A1S3K7V5">
    <property type="interactions" value="1999"/>
</dbReference>
<evidence type="ECO:0000256" key="4">
    <source>
        <dbReference type="SAM" id="MobiDB-lite"/>
    </source>
</evidence>
<organism evidence="6 7">
    <name type="scientific">Lingula anatina</name>
    <name type="common">Brachiopod</name>
    <name type="synonym">Lingula unguis</name>
    <dbReference type="NCBI Taxonomy" id="7574"/>
    <lineage>
        <taxon>Eukaryota</taxon>
        <taxon>Metazoa</taxon>
        <taxon>Spiralia</taxon>
        <taxon>Lophotrochozoa</taxon>
        <taxon>Brachiopoda</taxon>
        <taxon>Linguliformea</taxon>
        <taxon>Lingulata</taxon>
        <taxon>Lingulida</taxon>
        <taxon>Linguloidea</taxon>
        <taxon>Lingulidae</taxon>
        <taxon>Lingula</taxon>
    </lineage>
</organism>
<dbReference type="AlphaFoldDB" id="A0A1S3K7V5"/>
<evidence type="ECO:0000256" key="1">
    <source>
        <dbReference type="ARBA" id="ARBA00021141"/>
    </source>
</evidence>
<dbReference type="RefSeq" id="XP_013418708.1">
    <property type="nucleotide sequence ID" value="XM_013563254.2"/>
</dbReference>
<dbReference type="Gene3D" id="3.30.70.330">
    <property type="match status" value="1"/>
</dbReference>
<evidence type="ECO:0000259" key="5">
    <source>
        <dbReference type="PROSITE" id="PS50102"/>
    </source>
</evidence>
<dbReference type="InterPro" id="IPR052084">
    <property type="entry name" value="SF3B4_spliceosome_assoc"/>
</dbReference>
<dbReference type="GO" id="GO:0048026">
    <property type="term" value="P:positive regulation of mRNA splicing, via spliceosome"/>
    <property type="evidence" value="ECO:0007669"/>
    <property type="project" value="TreeGrafter"/>
</dbReference>
<dbReference type="GO" id="GO:0005730">
    <property type="term" value="C:nucleolus"/>
    <property type="evidence" value="ECO:0007669"/>
    <property type="project" value="TreeGrafter"/>
</dbReference>
<feature type="compositionally biased region" description="Polar residues" evidence="4">
    <location>
        <begin position="186"/>
        <end position="220"/>
    </location>
</feature>
<dbReference type="InterPro" id="IPR035979">
    <property type="entry name" value="RBD_domain_sf"/>
</dbReference>
<evidence type="ECO:0000313" key="7">
    <source>
        <dbReference type="RefSeq" id="XP_013418708.1"/>
    </source>
</evidence>
<dbReference type="GO" id="GO:0003723">
    <property type="term" value="F:RNA binding"/>
    <property type="evidence" value="ECO:0007669"/>
    <property type="project" value="UniProtKB-UniRule"/>
</dbReference>
<dbReference type="InterPro" id="IPR039157">
    <property type="entry name" value="RBM18_RRM"/>
</dbReference>
<feature type="region of interest" description="Disordered" evidence="4">
    <location>
        <begin position="179"/>
        <end position="227"/>
    </location>
</feature>
<keyword evidence="6" id="KW-1185">Reference proteome</keyword>
<evidence type="ECO:0000256" key="2">
    <source>
        <dbReference type="ARBA" id="ARBA00030780"/>
    </source>
</evidence>
<dbReference type="OrthoDB" id="6730379at2759"/>
<keyword evidence="3" id="KW-0694">RNA-binding</keyword>
<dbReference type="Pfam" id="PF00076">
    <property type="entry name" value="RRM_1"/>
    <property type="match status" value="1"/>
</dbReference>
<protein>
    <recommendedName>
        <fullName evidence="1">Probable RNA-binding protein 18</fullName>
    </recommendedName>
    <alternativeName>
        <fullName evidence="2">RNA-binding motif protein 18</fullName>
    </alternativeName>
</protein>
<dbReference type="InterPro" id="IPR000504">
    <property type="entry name" value="RRM_dom"/>
</dbReference>
<accession>A0A1S3K7V5</accession>
<dbReference type="SMART" id="SM00360">
    <property type="entry name" value="RRM"/>
    <property type="match status" value="1"/>
</dbReference>
<evidence type="ECO:0000313" key="6">
    <source>
        <dbReference type="Proteomes" id="UP000085678"/>
    </source>
</evidence>
<dbReference type="InParanoid" id="A0A1S3K7V5"/>
<dbReference type="InterPro" id="IPR012677">
    <property type="entry name" value="Nucleotide-bd_a/b_plait_sf"/>
</dbReference>
<dbReference type="GO" id="GO:0071011">
    <property type="term" value="C:precatalytic spliceosome"/>
    <property type="evidence" value="ECO:0007669"/>
    <property type="project" value="TreeGrafter"/>
</dbReference>
<dbReference type="PANTHER" id="PTHR48030:SF3">
    <property type="entry name" value="SPLICING FACTOR 3B SUBUNIT 4"/>
    <property type="match status" value="1"/>
</dbReference>
<proteinExistence type="predicted"/>
<reference evidence="7" key="1">
    <citation type="submission" date="2025-08" db="UniProtKB">
        <authorList>
            <consortium name="RefSeq"/>
        </authorList>
    </citation>
    <scope>IDENTIFICATION</scope>
    <source>
        <tissue evidence="7">Gonads</tissue>
    </source>
</reference>
<dbReference type="Proteomes" id="UP000085678">
    <property type="component" value="Unplaced"/>
</dbReference>
<dbReference type="GeneID" id="106179555"/>
<feature type="domain" description="RRM" evidence="5">
    <location>
        <begin position="54"/>
        <end position="135"/>
    </location>
</feature>
<gene>
    <name evidence="7" type="primary">LOC106179555</name>
</gene>